<dbReference type="AlphaFoldDB" id="A0A0S7XI14"/>
<dbReference type="EMBL" id="LIZY01000135">
    <property type="protein sequence ID" value="KPJ62004.1"/>
    <property type="molecule type" value="Genomic_DNA"/>
</dbReference>
<comment type="caution">
    <text evidence="1">The sequence shown here is derived from an EMBL/GenBank/DDBJ whole genome shotgun (WGS) entry which is preliminary data.</text>
</comment>
<sequence length="167" mass="18016">GWNLMSLPNPPEDPTPSAVFGDIPLTGRLYGWDCTVMSYLSPTAADDAQGYWLYLDGPETVSYTGDLLFGPQQIDLDAAGWHLIGCPANTSVALTSLQVRSGDQTKTFAQAAAANWLVGTLYGWDPGAGSYRTCSTNPWAGATALQPWHGYWLRTIVDNLTLIFPAT</sequence>
<proteinExistence type="predicted"/>
<accession>A0A0S7XI14</accession>
<gene>
    <name evidence="1" type="ORF">AMK68_05425</name>
</gene>
<evidence type="ECO:0000313" key="2">
    <source>
        <dbReference type="Proteomes" id="UP000052020"/>
    </source>
</evidence>
<name>A0A0S7XI14_9BACT</name>
<reference evidence="1 2" key="1">
    <citation type="journal article" date="2015" name="Microbiome">
        <title>Genomic resolution of linkages in carbon, nitrogen, and sulfur cycling among widespread estuary sediment bacteria.</title>
        <authorList>
            <person name="Baker B.J."/>
            <person name="Lazar C.S."/>
            <person name="Teske A.P."/>
            <person name="Dick G.J."/>
        </authorList>
    </citation>
    <scope>NUCLEOTIDE SEQUENCE [LARGE SCALE GENOMIC DNA]</scope>
    <source>
        <strain evidence="1">DG_56</strain>
    </source>
</reference>
<protein>
    <submittedName>
        <fullName evidence="1">Uncharacterized protein</fullName>
    </submittedName>
</protein>
<feature type="non-terminal residue" evidence="1">
    <location>
        <position position="1"/>
    </location>
</feature>
<evidence type="ECO:0000313" key="1">
    <source>
        <dbReference type="EMBL" id="KPJ62004.1"/>
    </source>
</evidence>
<dbReference type="Proteomes" id="UP000052020">
    <property type="component" value="Unassembled WGS sequence"/>
</dbReference>
<organism evidence="1 2">
    <name type="scientific">candidate division KD3-62 bacterium DG_56</name>
    <dbReference type="NCBI Taxonomy" id="1704032"/>
    <lineage>
        <taxon>Bacteria</taxon>
        <taxon>candidate division KD3-62</taxon>
    </lineage>
</organism>